<dbReference type="SUPFAM" id="SSF51735">
    <property type="entry name" value="NAD(P)-binding Rossmann-fold domains"/>
    <property type="match status" value="1"/>
</dbReference>
<dbReference type="Proteomes" id="UP001213799">
    <property type="component" value="Unassembled WGS sequence"/>
</dbReference>
<dbReference type="Gene3D" id="3.40.50.720">
    <property type="entry name" value="NAD(P)-binding Rossmann-like Domain"/>
    <property type="match status" value="1"/>
</dbReference>
<protein>
    <submittedName>
        <fullName evidence="2">NmrA-like family protein</fullName>
    </submittedName>
</protein>
<dbReference type="GeneID" id="81584583"/>
<keyword evidence="3" id="KW-1185">Reference proteome</keyword>
<organism evidence="2 3">
    <name type="scientific">Penicillium hordei</name>
    <dbReference type="NCBI Taxonomy" id="40994"/>
    <lineage>
        <taxon>Eukaryota</taxon>
        <taxon>Fungi</taxon>
        <taxon>Dikarya</taxon>
        <taxon>Ascomycota</taxon>
        <taxon>Pezizomycotina</taxon>
        <taxon>Eurotiomycetes</taxon>
        <taxon>Eurotiomycetidae</taxon>
        <taxon>Eurotiales</taxon>
        <taxon>Aspergillaceae</taxon>
        <taxon>Penicillium</taxon>
    </lineage>
</organism>
<dbReference type="InterPro" id="IPR036291">
    <property type="entry name" value="NAD(P)-bd_dom_sf"/>
</dbReference>
<reference evidence="2" key="2">
    <citation type="submission" date="2023-01" db="EMBL/GenBank/DDBJ databases">
        <authorList>
            <person name="Petersen C."/>
        </authorList>
    </citation>
    <scope>NUCLEOTIDE SEQUENCE</scope>
    <source>
        <strain evidence="2">IBT 12815</strain>
    </source>
</reference>
<evidence type="ECO:0000313" key="3">
    <source>
        <dbReference type="Proteomes" id="UP001213799"/>
    </source>
</evidence>
<gene>
    <name evidence="2" type="ORF">N7537_003283</name>
</gene>
<proteinExistence type="predicted"/>
<dbReference type="InterPro" id="IPR016040">
    <property type="entry name" value="NAD(P)-bd_dom"/>
</dbReference>
<sequence>MSITVGIAVTTGNLCQNASKLPQHFRESPRVTIVQGESSDLETLRSFVGGCDVIICCYLGDNNFMVEGQRLLVDACELENIGRYVASDYCLDFTKLALGQHPAKDPMKHVKAYLDGKKNAEYPKEIKFSFYGDGDEIWESITYETAAEYVTVVALDRNAVEMQHFLSNRKSIKEIAKEFSQVFYQFYCINGQTYLKKYLDNKKYPQVTPVTFRGFLEGVGYMLSMGGTSKIIYDKSSGQRHICEFKLLSLFDELQSGGLIITTSYTDSSDAPRADFIGKERRPTRQIRSKISTPGRSEYGNNHSGIQCEVSTIEIEVYSKGYNILIEKLG</sequence>
<name>A0AAD6H9Q9_9EURO</name>
<reference evidence="2" key="1">
    <citation type="journal article" date="2023" name="IMA Fungus">
        <title>Comparative genomic study of the Penicillium genus elucidates a diverse pangenome and 15 lateral gene transfer events.</title>
        <authorList>
            <person name="Petersen C."/>
            <person name="Sorensen T."/>
            <person name="Nielsen M.R."/>
            <person name="Sondergaard T.E."/>
            <person name="Sorensen J.L."/>
            <person name="Fitzpatrick D.A."/>
            <person name="Frisvad J.C."/>
            <person name="Nielsen K.L."/>
        </authorList>
    </citation>
    <scope>NUCLEOTIDE SEQUENCE</scope>
    <source>
        <strain evidence="2">IBT 12815</strain>
    </source>
</reference>
<evidence type="ECO:0000313" key="2">
    <source>
        <dbReference type="EMBL" id="KAJ5618169.1"/>
    </source>
</evidence>
<dbReference type="Pfam" id="PF13460">
    <property type="entry name" value="NAD_binding_10"/>
    <property type="match status" value="1"/>
</dbReference>
<dbReference type="EMBL" id="JAQJAE010000001">
    <property type="protein sequence ID" value="KAJ5618169.1"/>
    <property type="molecule type" value="Genomic_DNA"/>
</dbReference>
<feature type="domain" description="NAD(P)-binding" evidence="1">
    <location>
        <begin position="16"/>
        <end position="121"/>
    </location>
</feature>
<dbReference type="RefSeq" id="XP_056759336.1">
    <property type="nucleotide sequence ID" value="XM_056894341.1"/>
</dbReference>
<accession>A0AAD6H9Q9</accession>
<comment type="caution">
    <text evidence="2">The sequence shown here is derived from an EMBL/GenBank/DDBJ whole genome shotgun (WGS) entry which is preliminary data.</text>
</comment>
<dbReference type="AlphaFoldDB" id="A0AAD6H9Q9"/>
<evidence type="ECO:0000259" key="1">
    <source>
        <dbReference type="Pfam" id="PF13460"/>
    </source>
</evidence>